<proteinExistence type="predicted"/>
<protein>
    <recommendedName>
        <fullName evidence="4">Outer membrane protein assembly factor BamE</fullName>
    </recommendedName>
</protein>
<accession>A0A5C6ZEF2</accession>
<evidence type="ECO:0000256" key="1">
    <source>
        <dbReference type="SAM" id="Phobius"/>
    </source>
</evidence>
<keyword evidence="1" id="KW-0812">Transmembrane</keyword>
<evidence type="ECO:0008006" key="4">
    <source>
        <dbReference type="Google" id="ProtNLM"/>
    </source>
</evidence>
<keyword evidence="1" id="KW-0472">Membrane</keyword>
<sequence>MSISWDKIVKIPRWGPYDVVGVIFFAAFVISTSFFYFNEWQFNAEDWKRAPSKRHEMVDDLLDSEILVEKSKEEVLMLLGEPYSDIDKNRDIFRYRLGTPPSFFKPEREQLFIVFEKNMVVSVALANE</sequence>
<organism evidence="2 3">
    <name type="scientific">Subsaximicrobium wynnwilliamsii</name>
    <dbReference type="NCBI Taxonomy" id="291179"/>
    <lineage>
        <taxon>Bacteria</taxon>
        <taxon>Pseudomonadati</taxon>
        <taxon>Bacteroidota</taxon>
        <taxon>Flavobacteriia</taxon>
        <taxon>Flavobacteriales</taxon>
        <taxon>Flavobacteriaceae</taxon>
        <taxon>Subsaximicrobium</taxon>
    </lineage>
</organism>
<keyword evidence="3" id="KW-1185">Reference proteome</keyword>
<dbReference type="Proteomes" id="UP000321578">
    <property type="component" value="Unassembled WGS sequence"/>
</dbReference>
<feature type="transmembrane region" description="Helical" evidence="1">
    <location>
        <begin position="20"/>
        <end position="38"/>
    </location>
</feature>
<dbReference type="RefSeq" id="WP_147087197.1">
    <property type="nucleotide sequence ID" value="NZ_VORM01000015.1"/>
</dbReference>
<dbReference type="EMBL" id="VORO01000016">
    <property type="protein sequence ID" value="TXD88188.1"/>
    <property type="molecule type" value="Genomic_DNA"/>
</dbReference>
<keyword evidence="1" id="KW-1133">Transmembrane helix</keyword>
<evidence type="ECO:0000313" key="2">
    <source>
        <dbReference type="EMBL" id="TXD88188.1"/>
    </source>
</evidence>
<evidence type="ECO:0000313" key="3">
    <source>
        <dbReference type="Proteomes" id="UP000321578"/>
    </source>
</evidence>
<gene>
    <name evidence="2" type="ORF">ESY86_13900</name>
</gene>
<dbReference type="OrthoDB" id="1135060at2"/>
<dbReference type="AlphaFoldDB" id="A0A5C6ZEF2"/>
<name>A0A5C6ZEF2_9FLAO</name>
<reference evidence="2 3" key="1">
    <citation type="submission" date="2019-08" db="EMBL/GenBank/DDBJ databases">
        <title>Genomes of Subsaximicrobium wynnwilliamsii strains.</title>
        <authorList>
            <person name="Bowman J.P."/>
        </authorList>
    </citation>
    <scope>NUCLEOTIDE SEQUENCE [LARGE SCALE GENOMIC DNA]</scope>
    <source>
        <strain evidence="2 3">2-80-2</strain>
    </source>
</reference>
<comment type="caution">
    <text evidence="2">The sequence shown here is derived from an EMBL/GenBank/DDBJ whole genome shotgun (WGS) entry which is preliminary data.</text>
</comment>